<reference evidence="4" key="1">
    <citation type="journal article" date="2023" name="Proc. Natl. Acad. Sci. U.S.A.">
        <title>Genomic and structural basis for evolution of tropane alkaloid biosynthesis.</title>
        <authorList>
            <person name="Wanga Y.-J."/>
            <person name="Taina T."/>
            <person name="Yua J.-Y."/>
            <person name="Lia J."/>
            <person name="Xua B."/>
            <person name="Chenc J."/>
            <person name="D'Auriad J.C."/>
            <person name="Huanga J.-P."/>
            <person name="Huanga S.-X."/>
        </authorList>
    </citation>
    <scope>NUCLEOTIDE SEQUENCE [LARGE SCALE GENOMIC DNA]</scope>
    <source>
        <strain evidence="4">cv. KIB-2019</strain>
    </source>
</reference>
<comment type="similarity">
    <text evidence="1">Belongs to the GASA family.</text>
</comment>
<dbReference type="AlphaFoldDB" id="A0A9Q1LHS5"/>
<dbReference type="PANTHER" id="PTHR23201">
    <property type="entry name" value="EXTENSIN, PROLINE-RICH PROTEIN"/>
    <property type="match status" value="1"/>
</dbReference>
<comment type="caution">
    <text evidence="3">The sequence shown here is derived from an EMBL/GenBank/DDBJ whole genome shotgun (WGS) entry which is preliminary data.</text>
</comment>
<dbReference type="EMBL" id="JAJAGQ010000018">
    <property type="protein sequence ID" value="KAJ8536391.1"/>
    <property type="molecule type" value="Genomic_DNA"/>
</dbReference>
<keyword evidence="4" id="KW-1185">Reference proteome</keyword>
<dbReference type="InterPro" id="IPR003854">
    <property type="entry name" value="GASA"/>
</dbReference>
<evidence type="ECO:0000313" key="4">
    <source>
        <dbReference type="Proteomes" id="UP001152561"/>
    </source>
</evidence>
<dbReference type="Pfam" id="PF02704">
    <property type="entry name" value="GASA"/>
    <property type="match status" value="1"/>
</dbReference>
<evidence type="ECO:0008006" key="5">
    <source>
        <dbReference type="Google" id="ProtNLM"/>
    </source>
</evidence>
<evidence type="ECO:0000256" key="1">
    <source>
        <dbReference type="ARBA" id="ARBA00010582"/>
    </source>
</evidence>
<dbReference type="PANTHER" id="PTHR23201:SF18">
    <property type="entry name" value="GIBBERELLIN-REGULATED PROTEIN 2-RELATED"/>
    <property type="match status" value="1"/>
</dbReference>
<evidence type="ECO:0000313" key="3">
    <source>
        <dbReference type="EMBL" id="KAJ8536391.1"/>
    </source>
</evidence>
<accession>A0A9Q1LHS5</accession>
<feature type="signal peptide" evidence="2">
    <location>
        <begin position="1"/>
        <end position="21"/>
    </location>
</feature>
<sequence length="148" mass="16131">MAVAMAIRVVLLFVLFLGVKAQVSLTDLKVEEDESQHVGLSQAFRVLTRGANRQLVQDIVLKVAKYLNNGELALAPAPAPPPPPSQLDCGGLCKYRCSLHSRPNVCNRACRTCCVRCKCVPPGTFGNRELCGKCYTEMTTHANKTKCP</sequence>
<protein>
    <recommendedName>
        <fullName evidence="5">Gibberellin-regulated protein 14</fullName>
    </recommendedName>
</protein>
<dbReference type="Proteomes" id="UP001152561">
    <property type="component" value="Unassembled WGS sequence"/>
</dbReference>
<feature type="chain" id="PRO_5040425167" description="Gibberellin-regulated protein 14" evidence="2">
    <location>
        <begin position="22"/>
        <end position="148"/>
    </location>
</feature>
<keyword evidence="2" id="KW-0732">Signal</keyword>
<organism evidence="3 4">
    <name type="scientific">Anisodus acutangulus</name>
    <dbReference type="NCBI Taxonomy" id="402998"/>
    <lineage>
        <taxon>Eukaryota</taxon>
        <taxon>Viridiplantae</taxon>
        <taxon>Streptophyta</taxon>
        <taxon>Embryophyta</taxon>
        <taxon>Tracheophyta</taxon>
        <taxon>Spermatophyta</taxon>
        <taxon>Magnoliopsida</taxon>
        <taxon>eudicotyledons</taxon>
        <taxon>Gunneridae</taxon>
        <taxon>Pentapetalae</taxon>
        <taxon>asterids</taxon>
        <taxon>lamiids</taxon>
        <taxon>Solanales</taxon>
        <taxon>Solanaceae</taxon>
        <taxon>Solanoideae</taxon>
        <taxon>Hyoscyameae</taxon>
        <taxon>Anisodus</taxon>
    </lineage>
</organism>
<dbReference type="OrthoDB" id="1850441at2759"/>
<name>A0A9Q1LHS5_9SOLA</name>
<evidence type="ECO:0000256" key="2">
    <source>
        <dbReference type="SAM" id="SignalP"/>
    </source>
</evidence>
<proteinExistence type="inferred from homology"/>
<gene>
    <name evidence="3" type="ORF">K7X08_034792</name>
</gene>